<name>A0A2N6QR18_9BACT</name>
<protein>
    <submittedName>
        <fullName evidence="1">Uncharacterized protein</fullName>
    </submittedName>
</protein>
<dbReference type="Proteomes" id="UP000235564">
    <property type="component" value="Unassembled WGS sequence"/>
</dbReference>
<dbReference type="AlphaFoldDB" id="A0A2N6QR18"/>
<organism evidence="1 2">
    <name type="scientific">Hoylesella buccalis</name>
    <dbReference type="NCBI Taxonomy" id="28127"/>
    <lineage>
        <taxon>Bacteria</taxon>
        <taxon>Pseudomonadati</taxon>
        <taxon>Bacteroidota</taxon>
        <taxon>Bacteroidia</taxon>
        <taxon>Bacteroidales</taxon>
        <taxon>Prevotellaceae</taxon>
        <taxon>Hoylesella</taxon>
    </lineage>
</organism>
<accession>A0A2N6QR18</accession>
<evidence type="ECO:0000313" key="1">
    <source>
        <dbReference type="EMBL" id="PMC24267.1"/>
    </source>
</evidence>
<reference evidence="1 2" key="1">
    <citation type="submission" date="2017-09" db="EMBL/GenBank/DDBJ databases">
        <title>Bacterial strain isolated from the female urinary microbiota.</title>
        <authorList>
            <person name="Thomas-White K."/>
            <person name="Kumar N."/>
            <person name="Forster S."/>
            <person name="Putonti C."/>
            <person name="Lawley T."/>
            <person name="Wolfe A.J."/>
        </authorList>
    </citation>
    <scope>NUCLEOTIDE SEQUENCE [LARGE SCALE GENOMIC DNA]</scope>
    <source>
        <strain evidence="1 2">UMB0536</strain>
    </source>
</reference>
<sequence>MRHHFAPAKPIAVFWKVLQNDLNLRAKTMNGMRKQHENGTRLLHGRAKVGETKANQSCGQREAYLNKKIVMPYTHLK</sequence>
<gene>
    <name evidence="1" type="ORF">CJ231_05980</name>
</gene>
<evidence type="ECO:0000313" key="2">
    <source>
        <dbReference type="Proteomes" id="UP000235564"/>
    </source>
</evidence>
<proteinExistence type="predicted"/>
<dbReference type="EMBL" id="PNGJ01000004">
    <property type="protein sequence ID" value="PMC24267.1"/>
    <property type="molecule type" value="Genomic_DNA"/>
</dbReference>
<comment type="caution">
    <text evidence="1">The sequence shown here is derived from an EMBL/GenBank/DDBJ whole genome shotgun (WGS) entry which is preliminary data.</text>
</comment>